<keyword evidence="2" id="KW-0378">Hydrolase</keyword>
<dbReference type="RefSeq" id="WP_002471287.1">
    <property type="nucleotide sequence ID" value="NZ_CP022096.2"/>
</dbReference>
<evidence type="ECO:0000313" key="4">
    <source>
        <dbReference type="Proteomes" id="UP000235748"/>
    </source>
</evidence>
<dbReference type="EMBL" id="JANSLD010000016">
    <property type="protein sequence ID" value="MCY1582799.1"/>
    <property type="molecule type" value="Genomic_DNA"/>
</dbReference>
<proteinExistence type="predicted"/>
<dbReference type="STRING" id="170573.GCA_001076995_02168"/>
<keyword evidence="1" id="KW-1133">Transmembrane helix</keyword>
<keyword evidence="5" id="KW-1185">Reference proteome</keyword>
<feature type="transmembrane region" description="Helical" evidence="1">
    <location>
        <begin position="137"/>
        <end position="159"/>
    </location>
</feature>
<protein>
    <submittedName>
        <fullName evidence="2">Metal-dependent hydrolase</fullName>
    </submittedName>
</protein>
<dbReference type="PANTHER" id="PTHR35531">
    <property type="entry name" value="INNER MEMBRANE PROTEIN YBCI-RELATED"/>
    <property type="match status" value="1"/>
</dbReference>
<sequence>MTGKTHLSCGILVGASIVSYCDTDLFTSITVVTLAALSSIFPDICHTRSKVGRKFKLLSWIIRLLFGHRTFTHSLSFIALIGLLLYLFQAPIYYGSAIIAGMISHIILDMLTPRGVKLLYPLPINVKFPVTFKTGGAVDAALATALTIGAVYLLFSSFWQEVFYNMLK</sequence>
<comment type="caution">
    <text evidence="3">The sequence shown here is derived from an EMBL/GenBank/DDBJ whole genome shotgun (WGS) entry which is preliminary data.</text>
</comment>
<dbReference type="GO" id="GO:0016787">
    <property type="term" value="F:hydrolase activity"/>
    <property type="evidence" value="ECO:0007669"/>
    <property type="project" value="UniProtKB-KW"/>
</dbReference>
<dbReference type="KEGG" id="spet:CEP67_04890"/>
<keyword evidence="1" id="KW-0472">Membrane</keyword>
<dbReference type="AlphaFoldDB" id="A0A1Z3U027"/>
<dbReference type="GeneID" id="42043159"/>
<evidence type="ECO:0000313" key="5">
    <source>
        <dbReference type="Proteomes" id="UP001072952"/>
    </source>
</evidence>
<evidence type="ECO:0000313" key="2">
    <source>
        <dbReference type="EMBL" id="MCY1582799.1"/>
    </source>
</evidence>
<dbReference type="Proteomes" id="UP001072952">
    <property type="component" value="Unassembled WGS sequence"/>
</dbReference>
<feature type="transmembrane region" description="Helical" evidence="1">
    <location>
        <begin position="66"/>
        <end position="86"/>
    </location>
</feature>
<reference evidence="2" key="2">
    <citation type="journal article" date="2022" name="Int. J. Mol. Sci.">
        <title>Phenotypic and Genotypic Virulence Characterisation of Staphylococcus pettenkoferi Strains Isolated from Human Bloodstream and Diabetic Foot Infections.</title>
        <authorList>
            <person name="Magnan C."/>
            <person name="Ahmad-Mansour N."/>
            <person name="Pouget C."/>
            <person name="Morsli M."/>
            <person name="Huc-Brandt S."/>
            <person name="Pantel A."/>
            <person name="Dunyach-Remy C."/>
            <person name="Sotto A."/>
            <person name="Molle V."/>
            <person name="Lavigne J.-P."/>
        </authorList>
    </citation>
    <scope>NUCLEOTIDE SEQUENCE</scope>
    <source>
        <strain evidence="2">NSP012P</strain>
    </source>
</reference>
<accession>A0A1Z3U027</accession>
<reference evidence="3 4" key="1">
    <citation type="submission" date="2017-09" db="EMBL/GenBank/DDBJ databases">
        <title>Bacterial strain isolated from the female urinary microbiota.</title>
        <authorList>
            <person name="Thomas-White K."/>
            <person name="Kumar N."/>
            <person name="Forster S."/>
            <person name="Putonti C."/>
            <person name="Lawley T."/>
            <person name="Wolfe A.J."/>
        </authorList>
    </citation>
    <scope>NUCLEOTIDE SEQUENCE [LARGE SCALE GENOMIC DNA]</scope>
    <source>
        <strain evidence="3 4">UMB0834</strain>
    </source>
</reference>
<reference evidence="2" key="3">
    <citation type="submission" date="2022-08" db="EMBL/GenBank/DDBJ databases">
        <authorList>
            <person name="Magnan C."/>
        </authorList>
    </citation>
    <scope>NUCLEOTIDE SEQUENCE</scope>
    <source>
        <strain evidence="2">NSP012P</strain>
    </source>
</reference>
<dbReference type="InterPro" id="IPR007404">
    <property type="entry name" value="YdjM-like"/>
</dbReference>
<name>A0A1Z3U027_9STAP</name>
<organism evidence="3 4">
    <name type="scientific">Staphylococcus pettenkoferi</name>
    <dbReference type="NCBI Taxonomy" id="170573"/>
    <lineage>
        <taxon>Bacteria</taxon>
        <taxon>Bacillati</taxon>
        <taxon>Bacillota</taxon>
        <taxon>Bacilli</taxon>
        <taxon>Bacillales</taxon>
        <taxon>Staphylococcaceae</taxon>
        <taxon>Staphylococcus</taxon>
    </lineage>
</organism>
<dbReference type="PANTHER" id="PTHR35531:SF1">
    <property type="entry name" value="INNER MEMBRANE PROTEIN YBCI-RELATED"/>
    <property type="match status" value="1"/>
</dbReference>
<gene>
    <name evidence="3" type="ORF">CJ235_11780</name>
    <name evidence="2" type="ORF">NW133_04455</name>
</gene>
<evidence type="ECO:0000313" key="3">
    <source>
        <dbReference type="EMBL" id="PMC16929.1"/>
    </source>
</evidence>
<dbReference type="Proteomes" id="UP000235748">
    <property type="component" value="Unassembled WGS sequence"/>
</dbReference>
<evidence type="ECO:0000256" key="1">
    <source>
        <dbReference type="SAM" id="Phobius"/>
    </source>
</evidence>
<dbReference type="Pfam" id="PF04307">
    <property type="entry name" value="YdjM"/>
    <property type="match status" value="1"/>
</dbReference>
<keyword evidence="1" id="KW-0812">Transmembrane</keyword>
<dbReference type="EMBL" id="PNGG01000010">
    <property type="protein sequence ID" value="PMC16929.1"/>
    <property type="molecule type" value="Genomic_DNA"/>
</dbReference>